<dbReference type="InterPro" id="IPR014757">
    <property type="entry name" value="Tscrpt_reg_IclR_C"/>
</dbReference>
<dbReference type="EMBL" id="CP060436">
    <property type="protein sequence ID" value="QPM91509.1"/>
    <property type="molecule type" value="Genomic_DNA"/>
</dbReference>
<dbReference type="GO" id="GO:0045892">
    <property type="term" value="P:negative regulation of DNA-templated transcription"/>
    <property type="evidence" value="ECO:0007669"/>
    <property type="project" value="TreeGrafter"/>
</dbReference>
<dbReference type="PANTHER" id="PTHR30136">
    <property type="entry name" value="HELIX-TURN-HELIX TRANSCRIPTIONAL REGULATOR, ICLR FAMILY"/>
    <property type="match status" value="1"/>
</dbReference>
<protein>
    <submittedName>
        <fullName evidence="4">Transcriptional regulator KdgR</fullName>
    </submittedName>
</protein>
<dbReference type="PANTHER" id="PTHR30136:SF24">
    <property type="entry name" value="HTH-TYPE TRANSCRIPTIONAL REPRESSOR ALLR"/>
    <property type="match status" value="1"/>
</dbReference>
<dbReference type="InterPro" id="IPR036388">
    <property type="entry name" value="WH-like_DNA-bd_sf"/>
</dbReference>
<dbReference type="Proteomes" id="UP000283786">
    <property type="component" value="Chromosome"/>
</dbReference>
<evidence type="ECO:0000313" key="5">
    <source>
        <dbReference type="Proteomes" id="UP000283786"/>
    </source>
</evidence>
<name>A0A418SFN9_9RHOB</name>
<dbReference type="AlphaFoldDB" id="A0A418SFN9"/>
<accession>A0A418SFN9</accession>
<dbReference type="PROSITE" id="PS51077">
    <property type="entry name" value="HTH_ICLR"/>
    <property type="match status" value="1"/>
</dbReference>
<evidence type="ECO:0000256" key="1">
    <source>
        <dbReference type="ARBA" id="ARBA00023015"/>
    </source>
</evidence>
<dbReference type="GO" id="GO:0003677">
    <property type="term" value="F:DNA binding"/>
    <property type="evidence" value="ECO:0007669"/>
    <property type="project" value="UniProtKB-KW"/>
</dbReference>
<proteinExistence type="predicted"/>
<dbReference type="KEGG" id="palw:PSAL_027620"/>
<dbReference type="PROSITE" id="PS51078">
    <property type="entry name" value="ICLR_ED"/>
    <property type="match status" value="1"/>
</dbReference>
<dbReference type="SUPFAM" id="SSF55781">
    <property type="entry name" value="GAF domain-like"/>
    <property type="match status" value="1"/>
</dbReference>
<dbReference type="InterPro" id="IPR036390">
    <property type="entry name" value="WH_DNA-bd_sf"/>
</dbReference>
<dbReference type="Gene3D" id="1.10.10.10">
    <property type="entry name" value="Winged helix-like DNA-binding domain superfamily/Winged helix DNA-binding domain"/>
    <property type="match status" value="1"/>
</dbReference>
<dbReference type="SUPFAM" id="SSF46785">
    <property type="entry name" value="Winged helix' DNA-binding domain"/>
    <property type="match status" value="1"/>
</dbReference>
<keyword evidence="2" id="KW-0238">DNA-binding</keyword>
<dbReference type="Pfam" id="PF09339">
    <property type="entry name" value="HTH_IclR"/>
    <property type="match status" value="1"/>
</dbReference>
<sequence length="266" mass="28889">MNDTPRGTTATSGPITGQPRVDSTLSKGLLILEVLTSTDRPKGVTELSRDLGLTKSNVFRLLQTLCVLGYVRHTADKQYEATLKTWQVGRSVVENLNLRELAAPQMRMLSDETGEAVYLAVPEARTVIYIDKIESRQPIRTWNPVGGAAPIHAVSTGKAILAANYDRFRPLLETGMDRHTDRTLTDLAALDAEIATIRARGYAIDTGEFRERVHGYGAAITLPDGFVTAAIGISLPDLNLPADAEARYGALVRHAAAEVTARLARV</sequence>
<dbReference type="InterPro" id="IPR005471">
    <property type="entry name" value="Tscrpt_reg_IclR_N"/>
</dbReference>
<evidence type="ECO:0000313" key="4">
    <source>
        <dbReference type="EMBL" id="QPM91509.1"/>
    </source>
</evidence>
<dbReference type="GO" id="GO:0003700">
    <property type="term" value="F:DNA-binding transcription factor activity"/>
    <property type="evidence" value="ECO:0007669"/>
    <property type="project" value="TreeGrafter"/>
</dbReference>
<evidence type="ECO:0000256" key="3">
    <source>
        <dbReference type="ARBA" id="ARBA00023163"/>
    </source>
</evidence>
<gene>
    <name evidence="4" type="primary">kdgR_2</name>
    <name evidence="4" type="ORF">PSAL_027620</name>
</gene>
<dbReference type="SMART" id="SM00346">
    <property type="entry name" value="HTH_ICLR"/>
    <property type="match status" value="1"/>
</dbReference>
<reference evidence="4 5" key="1">
    <citation type="submission" date="2020-08" db="EMBL/GenBank/DDBJ databases">
        <title>Genome sequence of Rhodobacteraceae bacterium Lw-13e.</title>
        <authorList>
            <person name="Poehlein A."/>
            <person name="Wolter L."/>
            <person name="Daniel R."/>
            <person name="Brinkhoff T."/>
        </authorList>
    </citation>
    <scope>NUCLEOTIDE SEQUENCE [LARGE SCALE GENOMIC DNA]</scope>
    <source>
        <strain evidence="4 5">Lw-13e</strain>
    </source>
</reference>
<evidence type="ECO:0000256" key="2">
    <source>
        <dbReference type="ARBA" id="ARBA00023125"/>
    </source>
</evidence>
<organism evidence="4 5">
    <name type="scientific">Pseudooceanicola algae</name>
    <dbReference type="NCBI Taxonomy" id="1537215"/>
    <lineage>
        <taxon>Bacteria</taxon>
        <taxon>Pseudomonadati</taxon>
        <taxon>Pseudomonadota</taxon>
        <taxon>Alphaproteobacteria</taxon>
        <taxon>Rhodobacterales</taxon>
        <taxon>Paracoccaceae</taxon>
        <taxon>Pseudooceanicola</taxon>
    </lineage>
</organism>
<dbReference type="Pfam" id="PF01614">
    <property type="entry name" value="IclR_C"/>
    <property type="match status" value="1"/>
</dbReference>
<dbReference type="RefSeq" id="WP_231388525.1">
    <property type="nucleotide sequence ID" value="NZ_CP060436.1"/>
</dbReference>
<keyword evidence="5" id="KW-1185">Reference proteome</keyword>
<keyword evidence="3" id="KW-0804">Transcription</keyword>
<dbReference type="InterPro" id="IPR029016">
    <property type="entry name" value="GAF-like_dom_sf"/>
</dbReference>
<dbReference type="Gene3D" id="3.30.450.40">
    <property type="match status" value="1"/>
</dbReference>
<keyword evidence="1" id="KW-0805">Transcription regulation</keyword>
<dbReference type="InterPro" id="IPR050707">
    <property type="entry name" value="HTH_MetabolicPath_Reg"/>
</dbReference>